<dbReference type="PANTHER" id="PTHR32089">
    <property type="entry name" value="METHYL-ACCEPTING CHEMOTAXIS PROTEIN MCPB"/>
    <property type="match status" value="1"/>
</dbReference>
<keyword evidence="8" id="KW-0175">Coiled coil</keyword>
<evidence type="ECO:0000256" key="2">
    <source>
        <dbReference type="ARBA" id="ARBA00022692"/>
    </source>
</evidence>
<dbReference type="RefSeq" id="WP_146800319.1">
    <property type="nucleotide sequence ID" value="NZ_VOLP01000023.1"/>
</dbReference>
<evidence type="ECO:0000313" key="15">
    <source>
        <dbReference type="Proteomes" id="UP000321917"/>
    </source>
</evidence>
<dbReference type="Proteomes" id="UP000321525">
    <property type="component" value="Unassembled WGS sequence"/>
</dbReference>
<keyword evidence="2 9" id="KW-0812">Transmembrane</keyword>
<dbReference type="PROSITE" id="PS50885">
    <property type="entry name" value="HAMP"/>
    <property type="match status" value="1"/>
</dbReference>
<evidence type="ECO:0000313" key="12">
    <source>
        <dbReference type="EMBL" id="TWX56131.1"/>
    </source>
</evidence>
<gene>
    <name evidence="12" type="ORF">ESZ26_15225</name>
    <name evidence="13" type="ORF">ESZ27_13300</name>
</gene>
<dbReference type="PANTHER" id="PTHR32089:SF119">
    <property type="entry name" value="METHYL-ACCEPTING CHEMOTAXIS PROTEIN CTPL"/>
    <property type="match status" value="1"/>
</dbReference>
<proteinExistence type="inferred from homology"/>
<feature type="transmembrane region" description="Helical" evidence="9">
    <location>
        <begin position="324"/>
        <end position="343"/>
    </location>
</feature>
<name>A0A5C6Q7K7_9GAMM</name>
<protein>
    <submittedName>
        <fullName evidence="13">Methyl-accepting chemotaxis protein</fullName>
    </submittedName>
</protein>
<dbReference type="CDD" id="cd06225">
    <property type="entry name" value="HAMP"/>
    <property type="match status" value="1"/>
</dbReference>
<evidence type="ECO:0000256" key="7">
    <source>
        <dbReference type="PROSITE-ProRule" id="PRU00284"/>
    </source>
</evidence>
<dbReference type="Gene3D" id="1.10.287.950">
    <property type="entry name" value="Methyl-accepting chemotaxis protein"/>
    <property type="match status" value="1"/>
</dbReference>
<evidence type="ECO:0000256" key="4">
    <source>
        <dbReference type="ARBA" id="ARBA00023136"/>
    </source>
</evidence>
<dbReference type="Pfam" id="PF00672">
    <property type="entry name" value="HAMP"/>
    <property type="match status" value="1"/>
</dbReference>
<reference evidence="13 15" key="1">
    <citation type="submission" date="2019-07" db="EMBL/GenBank/DDBJ databases">
        <title>Genomes of sea-ice associated Colwellia species.</title>
        <authorList>
            <person name="Bowman J.P."/>
        </authorList>
    </citation>
    <scope>NUCLEOTIDE SEQUENCE [LARGE SCALE GENOMIC DNA]</scope>
    <source>
        <strain evidence="12 14">ACAM 607</strain>
        <strain evidence="13 15">IC036</strain>
    </source>
</reference>
<comment type="caution">
    <text evidence="13">The sequence shown here is derived from an EMBL/GenBank/DDBJ whole genome shotgun (WGS) entry which is preliminary data.</text>
</comment>
<keyword evidence="14" id="KW-1185">Reference proteome</keyword>
<dbReference type="EMBL" id="VOLQ01000027">
    <property type="protein sequence ID" value="TWX64975.1"/>
    <property type="molecule type" value="Genomic_DNA"/>
</dbReference>
<evidence type="ECO:0000256" key="9">
    <source>
        <dbReference type="SAM" id="Phobius"/>
    </source>
</evidence>
<dbReference type="SMART" id="SM00283">
    <property type="entry name" value="MA"/>
    <property type="match status" value="1"/>
</dbReference>
<evidence type="ECO:0000256" key="1">
    <source>
        <dbReference type="ARBA" id="ARBA00004141"/>
    </source>
</evidence>
<organism evidence="13 15">
    <name type="scientific">Colwellia hornerae</name>
    <dbReference type="NCBI Taxonomy" id="89402"/>
    <lineage>
        <taxon>Bacteria</taxon>
        <taxon>Pseudomonadati</taxon>
        <taxon>Pseudomonadota</taxon>
        <taxon>Gammaproteobacteria</taxon>
        <taxon>Alteromonadales</taxon>
        <taxon>Colwelliaceae</taxon>
        <taxon>Colwellia</taxon>
    </lineage>
</organism>
<dbReference type="GO" id="GO:0006935">
    <property type="term" value="P:chemotaxis"/>
    <property type="evidence" value="ECO:0007669"/>
    <property type="project" value="UniProtKB-ARBA"/>
</dbReference>
<dbReference type="FunFam" id="1.10.287.950:FF:000001">
    <property type="entry name" value="Methyl-accepting chemotaxis sensory transducer"/>
    <property type="match status" value="1"/>
</dbReference>
<feature type="domain" description="HAMP" evidence="11">
    <location>
        <begin position="346"/>
        <end position="398"/>
    </location>
</feature>
<dbReference type="AlphaFoldDB" id="A0A5C6Q7K7"/>
<sequence>MLNLTIKQKIIFGFTTIGLLLLTASSFFYYSLNKISDANNNVETLAVPVQKQSGTLQVQLLKMMKQAAVAYTQSDANELQESLKQFNLLQKDYQQTVQLLRLKVTEQAQMQSALEEAQVQYQQYSTDIQAMFSAKIGHQQATIDFQNDYKTFENARYQASTHMLDLEILEATGQEKLLDEVIGTGTRIDDSLFTLGNTMSGLDRIALTDLVTKHQEDMVFLINNIETNFAYLVQQAEPLNANELLNDFKQNLTIMQESIQQPGRLYQLQQQTINLQHQAKEAYLSATQSYNLSYAKLDELVLLANKRFVHFQNNAQEEIERGKTLAIVLALIFIVMATFITYVTTKAMIGPLQAVNKALALIASGNLSKRMEKRSDDEFGGLITNINKLSDDLTHLLNTINKDAHSLDESAALTNQQSLFISESASQQITRIDNAKQLAEQMFASSSMVKDEAVITASHVTEASQRSQDINNIANDNSKRIKQLSTRLGESVEVMELLSQHSRSIGSILDTIGGIAEQTNLLALNAAIEAARAGEQGRGFSVVADEVRSLASRTQASTAEIQVMINNLQKDTSIAVKAISEGQTQASECVAQSQQLSHAINQIEDTLKAIDSMSKSITTAAQEQLVYSEQIEQTMNETADAANKNAMEASNMHKRSEDVNNLAHSLTSSVERFTL</sequence>
<dbReference type="Gene3D" id="6.10.340.10">
    <property type="match status" value="1"/>
</dbReference>
<comment type="similarity">
    <text evidence="6">Belongs to the methyl-accepting chemotaxis (MCP) protein family.</text>
</comment>
<dbReference type="CDD" id="cd11386">
    <property type="entry name" value="MCP_signal"/>
    <property type="match status" value="1"/>
</dbReference>
<dbReference type="PROSITE" id="PS50111">
    <property type="entry name" value="CHEMOTAXIS_TRANSDUC_2"/>
    <property type="match status" value="1"/>
</dbReference>
<evidence type="ECO:0000256" key="8">
    <source>
        <dbReference type="SAM" id="Coils"/>
    </source>
</evidence>
<dbReference type="Pfam" id="PF00015">
    <property type="entry name" value="MCPsignal"/>
    <property type="match status" value="1"/>
</dbReference>
<evidence type="ECO:0000256" key="3">
    <source>
        <dbReference type="ARBA" id="ARBA00022989"/>
    </source>
</evidence>
<dbReference type="OrthoDB" id="6846832at2"/>
<feature type="transmembrane region" description="Helical" evidence="9">
    <location>
        <begin position="12"/>
        <end position="32"/>
    </location>
</feature>
<comment type="subcellular location">
    <subcellularLocation>
        <location evidence="1">Membrane</location>
        <topology evidence="1">Multi-pass membrane protein</topology>
    </subcellularLocation>
</comment>
<accession>A0A5C6Q7K7</accession>
<dbReference type="SMART" id="SM00304">
    <property type="entry name" value="HAMP"/>
    <property type="match status" value="1"/>
</dbReference>
<evidence type="ECO:0000313" key="14">
    <source>
        <dbReference type="Proteomes" id="UP000321525"/>
    </source>
</evidence>
<dbReference type="GO" id="GO:0007165">
    <property type="term" value="P:signal transduction"/>
    <property type="evidence" value="ECO:0007669"/>
    <property type="project" value="UniProtKB-KW"/>
</dbReference>
<keyword evidence="3 9" id="KW-1133">Transmembrane helix</keyword>
<evidence type="ECO:0000256" key="5">
    <source>
        <dbReference type="ARBA" id="ARBA00023224"/>
    </source>
</evidence>
<evidence type="ECO:0000259" key="11">
    <source>
        <dbReference type="PROSITE" id="PS50885"/>
    </source>
</evidence>
<evidence type="ECO:0000313" key="13">
    <source>
        <dbReference type="EMBL" id="TWX64975.1"/>
    </source>
</evidence>
<evidence type="ECO:0000259" key="10">
    <source>
        <dbReference type="PROSITE" id="PS50111"/>
    </source>
</evidence>
<feature type="coiled-coil region" evidence="8">
    <location>
        <begin position="76"/>
        <end position="127"/>
    </location>
</feature>
<dbReference type="Proteomes" id="UP000321917">
    <property type="component" value="Unassembled WGS sequence"/>
</dbReference>
<dbReference type="EMBL" id="VOLR01000024">
    <property type="protein sequence ID" value="TWX56131.1"/>
    <property type="molecule type" value="Genomic_DNA"/>
</dbReference>
<keyword evidence="5 7" id="KW-0807">Transducer</keyword>
<dbReference type="GO" id="GO:0016020">
    <property type="term" value="C:membrane"/>
    <property type="evidence" value="ECO:0007669"/>
    <property type="project" value="UniProtKB-SubCell"/>
</dbReference>
<dbReference type="InterPro" id="IPR004089">
    <property type="entry name" value="MCPsignal_dom"/>
</dbReference>
<dbReference type="SUPFAM" id="SSF58104">
    <property type="entry name" value="Methyl-accepting chemotaxis protein (MCP) signaling domain"/>
    <property type="match status" value="1"/>
</dbReference>
<evidence type="ECO:0000256" key="6">
    <source>
        <dbReference type="ARBA" id="ARBA00029447"/>
    </source>
</evidence>
<dbReference type="InterPro" id="IPR003660">
    <property type="entry name" value="HAMP_dom"/>
</dbReference>
<keyword evidence="4 9" id="KW-0472">Membrane</keyword>
<feature type="domain" description="Methyl-accepting transducer" evidence="10">
    <location>
        <begin position="403"/>
        <end position="639"/>
    </location>
</feature>